<reference evidence="2 3" key="1">
    <citation type="submission" date="2018-10" db="EMBL/GenBank/DDBJ databases">
        <title>Natrarchaeobius chitinivorans gen. nov., sp. nov., and Natrarchaeobius haloalkaliphilus sp. nov., alkaliphilic, chitin-utilizing haloarchaea from hypersaline alkaline lakes.</title>
        <authorList>
            <person name="Sorokin D.Y."/>
            <person name="Elcheninov A.G."/>
            <person name="Kostrikina N.A."/>
            <person name="Bale N.J."/>
            <person name="Sinninghe Damste J.S."/>
            <person name="Khijniak T.V."/>
            <person name="Kublanov I.V."/>
            <person name="Toshchakov S.V."/>
        </authorList>
    </citation>
    <scope>NUCLEOTIDE SEQUENCE [LARGE SCALE GENOMIC DNA]</scope>
    <source>
        <strain evidence="2 3">AArcht-Sl</strain>
    </source>
</reference>
<accession>A0A3N6LSE0</accession>
<feature type="compositionally biased region" description="Acidic residues" evidence="1">
    <location>
        <begin position="111"/>
        <end position="125"/>
    </location>
</feature>
<dbReference type="InterPro" id="IPR036390">
    <property type="entry name" value="WH_DNA-bd_sf"/>
</dbReference>
<dbReference type="OrthoDB" id="195563at2157"/>
<dbReference type="SUPFAM" id="SSF46785">
    <property type="entry name" value="Winged helix' DNA-binding domain"/>
    <property type="match status" value="1"/>
</dbReference>
<dbReference type="Proteomes" id="UP000273828">
    <property type="component" value="Unassembled WGS sequence"/>
</dbReference>
<feature type="compositionally biased region" description="Basic and acidic residues" evidence="1">
    <location>
        <begin position="128"/>
        <end position="138"/>
    </location>
</feature>
<dbReference type="InterPro" id="IPR036388">
    <property type="entry name" value="WH-like_DNA-bd_sf"/>
</dbReference>
<keyword evidence="3" id="KW-1185">Reference proteome</keyword>
<name>A0A3N6LSE0_9EURY</name>
<feature type="region of interest" description="Disordered" evidence="1">
    <location>
        <begin position="108"/>
        <end position="138"/>
    </location>
</feature>
<dbReference type="RefSeq" id="WP_124176717.1">
    <property type="nucleotide sequence ID" value="NZ_REFY01000001.1"/>
</dbReference>
<gene>
    <name evidence="2" type="ORF">EA462_01015</name>
</gene>
<comment type="caution">
    <text evidence="2">The sequence shown here is derived from an EMBL/GenBank/DDBJ whole genome shotgun (WGS) entry which is preliminary data.</text>
</comment>
<evidence type="ECO:0000256" key="1">
    <source>
        <dbReference type="SAM" id="MobiDB-lite"/>
    </source>
</evidence>
<dbReference type="AlphaFoldDB" id="A0A3N6LSE0"/>
<organism evidence="2 3">
    <name type="scientific">Natrarchaeobius halalkaliphilus</name>
    <dbReference type="NCBI Taxonomy" id="1679091"/>
    <lineage>
        <taxon>Archaea</taxon>
        <taxon>Methanobacteriati</taxon>
        <taxon>Methanobacteriota</taxon>
        <taxon>Stenosarchaea group</taxon>
        <taxon>Halobacteria</taxon>
        <taxon>Halobacteriales</taxon>
        <taxon>Natrialbaceae</taxon>
        <taxon>Natrarchaeobius</taxon>
    </lineage>
</organism>
<dbReference type="EMBL" id="REFY01000001">
    <property type="protein sequence ID" value="RQG92838.1"/>
    <property type="molecule type" value="Genomic_DNA"/>
</dbReference>
<proteinExistence type="predicted"/>
<protein>
    <submittedName>
        <fullName evidence="2">MarR family transcriptional regulator</fullName>
    </submittedName>
</protein>
<sequence>MPIPVDELTNDEPFPIKPDTNEYEALRFLVANQKYGFTPLEVADHTNISKSSASKTMARLFKKDLISRSSGVYYVEPDRADVLRQRLESLDAAVRLFDSTPDDDAYAKEGWEEELPSINPDDEPATAETRDSTTVDAEAERLIMDLEDNQGKTSDDL</sequence>
<evidence type="ECO:0000313" key="2">
    <source>
        <dbReference type="EMBL" id="RQG92838.1"/>
    </source>
</evidence>
<evidence type="ECO:0000313" key="3">
    <source>
        <dbReference type="Proteomes" id="UP000273828"/>
    </source>
</evidence>
<dbReference type="Gene3D" id="1.10.10.10">
    <property type="entry name" value="Winged helix-like DNA-binding domain superfamily/Winged helix DNA-binding domain"/>
    <property type="match status" value="1"/>
</dbReference>